<organism evidence="2 3">
    <name type="scientific">Sorangium cellulosum</name>
    <name type="common">Polyangium cellulosum</name>
    <dbReference type="NCBI Taxonomy" id="56"/>
    <lineage>
        <taxon>Bacteria</taxon>
        <taxon>Pseudomonadati</taxon>
        <taxon>Myxococcota</taxon>
        <taxon>Polyangia</taxon>
        <taxon>Polyangiales</taxon>
        <taxon>Polyangiaceae</taxon>
        <taxon>Sorangium</taxon>
    </lineage>
</organism>
<dbReference type="Proteomes" id="UP000295497">
    <property type="component" value="Chromosome"/>
</dbReference>
<feature type="region of interest" description="Disordered" evidence="1">
    <location>
        <begin position="202"/>
        <end position="235"/>
    </location>
</feature>
<feature type="region of interest" description="Disordered" evidence="1">
    <location>
        <begin position="488"/>
        <end position="530"/>
    </location>
</feature>
<feature type="region of interest" description="Disordered" evidence="1">
    <location>
        <begin position="331"/>
        <end position="354"/>
    </location>
</feature>
<feature type="compositionally biased region" description="Low complexity" evidence="1">
    <location>
        <begin position="301"/>
        <end position="313"/>
    </location>
</feature>
<evidence type="ECO:0008006" key="4">
    <source>
        <dbReference type="Google" id="ProtNLM"/>
    </source>
</evidence>
<accession>A0A4P2QTK3</accession>
<feature type="region of interest" description="Disordered" evidence="1">
    <location>
        <begin position="251"/>
        <end position="313"/>
    </location>
</feature>
<evidence type="ECO:0000256" key="1">
    <source>
        <dbReference type="SAM" id="MobiDB-lite"/>
    </source>
</evidence>
<dbReference type="AlphaFoldDB" id="A0A4P2QTK3"/>
<dbReference type="PROSITE" id="PS51257">
    <property type="entry name" value="PROKAR_LIPOPROTEIN"/>
    <property type="match status" value="1"/>
</dbReference>
<dbReference type="RefSeq" id="WP_129576948.1">
    <property type="nucleotide sequence ID" value="NZ_CP012672.1"/>
</dbReference>
<feature type="compositionally biased region" description="Gly residues" evidence="1">
    <location>
        <begin position="340"/>
        <end position="351"/>
    </location>
</feature>
<gene>
    <name evidence="2" type="ORF">SOCE836_057760</name>
</gene>
<reference evidence="2 3" key="1">
    <citation type="submission" date="2015-09" db="EMBL/GenBank/DDBJ databases">
        <title>Sorangium comparison.</title>
        <authorList>
            <person name="Zaburannyi N."/>
            <person name="Bunk B."/>
            <person name="Overmann J."/>
            <person name="Mueller R."/>
        </authorList>
    </citation>
    <scope>NUCLEOTIDE SEQUENCE [LARGE SCALE GENOMIC DNA]</scope>
    <source>
        <strain evidence="2 3">So ce836</strain>
    </source>
</reference>
<evidence type="ECO:0000313" key="3">
    <source>
        <dbReference type="Proteomes" id="UP000295497"/>
    </source>
</evidence>
<sequence>MHFLQGRHVRRLCAVAALSTSGAGGLSGCTYTEDCGDERMCFAPPPSPCEVNEPSAGPVMDECGVFASASAPGEGARSGTRLDPFGSLQTAIVEAQARGWRHVYACGETFEEEVTLVSGIHVWGGRSCDDGAWSFDGANHPTIIAPPSGVPLRVVGDDGATSVIFGVRVVAADASARDGKSSIAMILSAGAGAIVRSSAIVAGDGKDGEPGKDADSERAQDGVEGNDGASACTEDFPMGALPVVTVCDDGTESTGGYGGDGGLDAGGDGAPGQPRPAGNQDEEKTGLGGRGADALTRCKEGAPGPDGADAGRADGAVGMGYLTEDGWVGTRGRDGERGGVGHGGGGGGGSKGRGDMVACRAGSPRGGAAGGSGGSGGCGGRGGWGGGYGGASIGVVALPGSSVTLEATTVTAGKGGIGGVGGTGQPGGVGRPSGYGGQGFDDLWAACPGGRGGRGGLGGDAGGGLGGPSYGVASIGAYVGIGPDASLHPGSAGEGGPAGNAAPGDLVGKGESGHSFPYVQFDAPDPEPPR</sequence>
<evidence type="ECO:0000313" key="2">
    <source>
        <dbReference type="EMBL" id="AUX33615.1"/>
    </source>
</evidence>
<feature type="compositionally biased region" description="Basic and acidic residues" evidence="1">
    <location>
        <begin position="204"/>
        <end position="221"/>
    </location>
</feature>
<protein>
    <recommendedName>
        <fullName evidence="4">PGRS family protein</fullName>
    </recommendedName>
</protein>
<feature type="compositionally biased region" description="Gly residues" evidence="1">
    <location>
        <begin position="253"/>
        <end position="270"/>
    </location>
</feature>
<dbReference type="EMBL" id="CP012672">
    <property type="protein sequence ID" value="AUX33615.1"/>
    <property type="molecule type" value="Genomic_DNA"/>
</dbReference>
<proteinExistence type="predicted"/>
<name>A0A4P2QTK3_SORCE</name>